<gene>
    <name evidence="12" type="ORF">H1191_02560</name>
</gene>
<dbReference type="EMBL" id="JACEIQ010000001">
    <property type="protein sequence ID" value="MBA4493196.1"/>
    <property type="molecule type" value="Genomic_DNA"/>
</dbReference>
<dbReference type="InterPro" id="IPR023827">
    <property type="entry name" value="Peptidase_S8_Asp-AS"/>
</dbReference>
<evidence type="ECO:0000256" key="3">
    <source>
        <dbReference type="ARBA" id="ARBA00022801"/>
    </source>
</evidence>
<evidence type="ECO:0000256" key="1">
    <source>
        <dbReference type="ARBA" id="ARBA00011073"/>
    </source>
</evidence>
<organism evidence="12 13">
    <name type="scientific">Paenactinomyces guangxiensis</name>
    <dbReference type="NCBI Taxonomy" id="1490290"/>
    <lineage>
        <taxon>Bacteria</taxon>
        <taxon>Bacillati</taxon>
        <taxon>Bacillota</taxon>
        <taxon>Bacilli</taxon>
        <taxon>Bacillales</taxon>
        <taxon>Thermoactinomycetaceae</taxon>
        <taxon>Paenactinomyces</taxon>
    </lineage>
</organism>
<dbReference type="InterPro" id="IPR050131">
    <property type="entry name" value="Peptidase_S8_subtilisin-like"/>
</dbReference>
<dbReference type="Pfam" id="PF00082">
    <property type="entry name" value="Peptidase_S8"/>
    <property type="match status" value="1"/>
</dbReference>
<dbReference type="PANTHER" id="PTHR43806:SF65">
    <property type="entry name" value="SERINE PROTEASE APRX"/>
    <property type="match status" value="1"/>
</dbReference>
<feature type="domain" description="Peptidase C-terminal archaeal/bacterial" evidence="10">
    <location>
        <begin position="474"/>
        <end position="545"/>
    </location>
</feature>
<evidence type="ECO:0000259" key="9">
    <source>
        <dbReference type="Pfam" id="PF00082"/>
    </source>
</evidence>
<reference evidence="12 13" key="1">
    <citation type="submission" date="2020-07" db="EMBL/GenBank/DDBJ databases">
        <authorList>
            <person name="Feng H."/>
        </authorList>
    </citation>
    <scope>NUCLEOTIDE SEQUENCE [LARGE SCALE GENOMIC DNA]</scope>
    <source>
        <strain evidence="13">s-10</strain>
    </source>
</reference>
<feature type="domain" description="Inhibitor I9" evidence="11">
    <location>
        <begin position="80"/>
        <end position="134"/>
    </location>
</feature>
<dbReference type="InterPro" id="IPR022398">
    <property type="entry name" value="Peptidase_S8_His-AS"/>
</dbReference>
<keyword evidence="13" id="KW-1185">Reference proteome</keyword>
<dbReference type="Gene3D" id="3.40.50.200">
    <property type="entry name" value="Peptidase S8/S53 domain"/>
    <property type="match status" value="1"/>
</dbReference>
<dbReference type="CDD" id="cd07487">
    <property type="entry name" value="Peptidases_S8_1"/>
    <property type="match status" value="1"/>
</dbReference>
<dbReference type="InterPro" id="IPR000209">
    <property type="entry name" value="Peptidase_S8/S53_dom"/>
</dbReference>
<keyword evidence="8" id="KW-0732">Signal</keyword>
<dbReference type="PROSITE" id="PS00138">
    <property type="entry name" value="SUBTILASE_SER"/>
    <property type="match status" value="1"/>
</dbReference>
<dbReference type="SUPFAM" id="SSF52743">
    <property type="entry name" value="Subtilisin-like"/>
    <property type="match status" value="1"/>
</dbReference>
<evidence type="ECO:0000256" key="7">
    <source>
        <dbReference type="RuleBase" id="RU003355"/>
    </source>
</evidence>
<dbReference type="InterPro" id="IPR010259">
    <property type="entry name" value="S8pro/Inhibitor_I9"/>
</dbReference>
<dbReference type="PROSITE" id="PS51892">
    <property type="entry name" value="SUBTILASE"/>
    <property type="match status" value="1"/>
</dbReference>
<evidence type="ECO:0000259" key="11">
    <source>
        <dbReference type="Pfam" id="PF05922"/>
    </source>
</evidence>
<dbReference type="RefSeq" id="WP_181750396.1">
    <property type="nucleotide sequence ID" value="NZ_JACEIQ010000001.1"/>
</dbReference>
<proteinExistence type="inferred from homology"/>
<dbReference type="InterPro" id="IPR007280">
    <property type="entry name" value="Peptidase_C_arc/bac"/>
</dbReference>
<feature type="active site" description="Charge relay system" evidence="5 6">
    <location>
        <position position="177"/>
    </location>
</feature>
<comment type="caution">
    <text evidence="12">The sequence shown here is derived from an EMBL/GenBank/DDBJ whole genome shotgun (WGS) entry which is preliminary data.</text>
</comment>
<dbReference type="Gene3D" id="2.60.120.380">
    <property type="match status" value="1"/>
</dbReference>
<feature type="active site" description="Charge relay system" evidence="5 6">
    <location>
        <position position="211"/>
    </location>
</feature>
<feature type="signal peptide" evidence="8">
    <location>
        <begin position="1"/>
        <end position="23"/>
    </location>
</feature>
<evidence type="ECO:0000256" key="5">
    <source>
        <dbReference type="PIRSR" id="PIRSR615500-1"/>
    </source>
</evidence>
<dbReference type="PROSITE" id="PS00136">
    <property type="entry name" value="SUBTILASE_ASP"/>
    <property type="match status" value="1"/>
</dbReference>
<evidence type="ECO:0000256" key="8">
    <source>
        <dbReference type="SAM" id="SignalP"/>
    </source>
</evidence>
<feature type="active site" description="Charge relay system" evidence="5 6">
    <location>
        <position position="386"/>
    </location>
</feature>
<dbReference type="PROSITE" id="PS00137">
    <property type="entry name" value="SUBTILASE_HIS"/>
    <property type="match status" value="1"/>
</dbReference>
<keyword evidence="3 6" id="KW-0378">Hydrolase</keyword>
<dbReference type="GO" id="GO:0004252">
    <property type="term" value="F:serine-type endopeptidase activity"/>
    <property type="evidence" value="ECO:0007669"/>
    <property type="project" value="UniProtKB-UniRule"/>
</dbReference>
<sequence>MRAIRVLSIILAVLFSFASIAVAETPSKSKKTSLPVSEKEITPIHKVKGSKWLSNLHHHLAKSDKTDKIPVIITYKTLNQSVNLQSAKKHIETFAPRHVYKNIPAMSATLTKAQIEELSKSTDVVQIEYDEPVKAFSQTANTWYGTQKARTDFGVTGDRDGQPSSYSKDDIVIAVIDTGIDASHVDLDGGKVIGWKDYVNNRSAPYDDQGHGTHVAGIAAGSGDGNSAYTGVAPGAALVGVKVLDQNGSGSMSDVTAGIDWAISNKDVYGIKVINMSLGTTGSSDGTDATSQAANRASDAGIVVAVAAGNSGPARKTIGSPGAADKALTVGAMADPGEKGFNLASFSSRGTTADGRIKPDIAAPGFNITAAQANSNNGYVTYSGTSMATPFTAGTVALMLDANPSLTPEQVKSTLASTAIDFGPTGKDIDYGSGNMRGYEAVKTAGNFSGTGPSLPNHLFAQGSINTSGYKDEWTFQVDSTQAPIAVTFIMPDWTGSWFSSSPDFDIYLYDPSGNQVGKSEGTKRQETITFSPTQTGQYKLRAYSYSGTGAYFFDISSFASELTQVANDQR</sequence>
<dbReference type="PRINTS" id="PR00723">
    <property type="entry name" value="SUBTILISIN"/>
</dbReference>
<dbReference type="Pfam" id="PF04151">
    <property type="entry name" value="PPC"/>
    <property type="match status" value="1"/>
</dbReference>
<keyword evidence="4 6" id="KW-0720">Serine protease</keyword>
<evidence type="ECO:0000256" key="4">
    <source>
        <dbReference type="ARBA" id="ARBA00022825"/>
    </source>
</evidence>
<evidence type="ECO:0000256" key="2">
    <source>
        <dbReference type="ARBA" id="ARBA00022670"/>
    </source>
</evidence>
<dbReference type="Gene3D" id="3.30.70.80">
    <property type="entry name" value="Peptidase S8 propeptide/proteinase inhibitor I9"/>
    <property type="match status" value="1"/>
</dbReference>
<evidence type="ECO:0000313" key="12">
    <source>
        <dbReference type="EMBL" id="MBA4493196.1"/>
    </source>
</evidence>
<dbReference type="InterPro" id="IPR036852">
    <property type="entry name" value="Peptidase_S8/S53_dom_sf"/>
</dbReference>
<feature type="domain" description="Peptidase S8/S53" evidence="9">
    <location>
        <begin position="169"/>
        <end position="434"/>
    </location>
</feature>
<keyword evidence="2 6" id="KW-0645">Protease</keyword>
<dbReference type="InterPro" id="IPR015500">
    <property type="entry name" value="Peptidase_S8_subtilisin-rel"/>
</dbReference>
<evidence type="ECO:0000259" key="10">
    <source>
        <dbReference type="Pfam" id="PF04151"/>
    </source>
</evidence>
<dbReference type="AlphaFoldDB" id="A0A7W1WNR2"/>
<accession>A0A7W1WNR2</accession>
<evidence type="ECO:0000256" key="6">
    <source>
        <dbReference type="PROSITE-ProRule" id="PRU01240"/>
    </source>
</evidence>
<feature type="chain" id="PRO_5031456634" evidence="8">
    <location>
        <begin position="24"/>
        <end position="571"/>
    </location>
</feature>
<dbReference type="PANTHER" id="PTHR43806">
    <property type="entry name" value="PEPTIDASE S8"/>
    <property type="match status" value="1"/>
</dbReference>
<comment type="similarity">
    <text evidence="1 6 7">Belongs to the peptidase S8 family.</text>
</comment>
<dbReference type="GO" id="GO:0006508">
    <property type="term" value="P:proteolysis"/>
    <property type="evidence" value="ECO:0007669"/>
    <property type="project" value="UniProtKB-KW"/>
</dbReference>
<dbReference type="InterPro" id="IPR023828">
    <property type="entry name" value="Peptidase_S8_Ser-AS"/>
</dbReference>
<dbReference type="InterPro" id="IPR037045">
    <property type="entry name" value="S8pro/Inhibitor_I9_sf"/>
</dbReference>
<dbReference type="Pfam" id="PF05922">
    <property type="entry name" value="Inhibitor_I9"/>
    <property type="match status" value="1"/>
</dbReference>
<dbReference type="SUPFAM" id="SSF89260">
    <property type="entry name" value="Collagen-binding domain"/>
    <property type="match status" value="1"/>
</dbReference>
<dbReference type="Proteomes" id="UP000535491">
    <property type="component" value="Unassembled WGS sequence"/>
</dbReference>
<evidence type="ECO:0000313" key="13">
    <source>
        <dbReference type="Proteomes" id="UP000535491"/>
    </source>
</evidence>
<protein>
    <submittedName>
        <fullName evidence="12">S8 family serine peptidase</fullName>
    </submittedName>
</protein>
<name>A0A7W1WNR2_9BACL</name>